<comment type="caution">
    <text evidence="1">The sequence shown here is derived from an EMBL/GenBank/DDBJ whole genome shotgun (WGS) entry which is preliminary data.</text>
</comment>
<evidence type="ECO:0000313" key="1">
    <source>
        <dbReference type="EMBL" id="KAE9543844.1"/>
    </source>
</evidence>
<protein>
    <submittedName>
        <fullName evidence="1">Uncharacterized protein</fullName>
    </submittedName>
</protein>
<sequence>MYSRTVKKKNSTLSFPLVFLQIILRKFHHLFTLAFSIHDFILKIFRIALISIRVLSLGTDLTTFIISSSLTSTGSRQKLSCSVGSTSAPALVTQSCRLTAGNVILVSGSLSRRRCNRCTSCGDVSGSTGHCTGCVRICSCTASTVSAVYGNRPAHTSSARPLYVFVDGSSTSGAVNAGVPALELNKSSLPSNSLQTPRSAIFTRPFASINKFDVNKFNKLYKNIYPNKDDLHLDLLKLLLVSLRSDDQVFSTKLFPCILCLMDWPLYWFQESVSADRTGGDRLRLLLRYIAAAECRRLQRQKQQLMASQATSMESRPLTLSHRLLENTIRKENRIEKIWTLSLRALAQRYVSDNET</sequence>
<gene>
    <name evidence="1" type="ORF">AGLY_001968</name>
</gene>
<dbReference type="Proteomes" id="UP000475862">
    <property type="component" value="Unassembled WGS sequence"/>
</dbReference>
<organism evidence="1 2">
    <name type="scientific">Aphis glycines</name>
    <name type="common">Soybean aphid</name>
    <dbReference type="NCBI Taxonomy" id="307491"/>
    <lineage>
        <taxon>Eukaryota</taxon>
        <taxon>Metazoa</taxon>
        <taxon>Ecdysozoa</taxon>
        <taxon>Arthropoda</taxon>
        <taxon>Hexapoda</taxon>
        <taxon>Insecta</taxon>
        <taxon>Pterygota</taxon>
        <taxon>Neoptera</taxon>
        <taxon>Paraneoptera</taxon>
        <taxon>Hemiptera</taxon>
        <taxon>Sternorrhyncha</taxon>
        <taxon>Aphidomorpha</taxon>
        <taxon>Aphidoidea</taxon>
        <taxon>Aphididae</taxon>
        <taxon>Aphidini</taxon>
        <taxon>Aphis</taxon>
        <taxon>Aphis</taxon>
    </lineage>
</organism>
<evidence type="ECO:0000313" key="2">
    <source>
        <dbReference type="Proteomes" id="UP000475862"/>
    </source>
</evidence>
<keyword evidence="2" id="KW-1185">Reference proteome</keyword>
<dbReference type="EMBL" id="VYZN01000005">
    <property type="protein sequence ID" value="KAE9543844.1"/>
    <property type="molecule type" value="Genomic_DNA"/>
</dbReference>
<accession>A0A6G0U441</accession>
<reference evidence="1 2" key="1">
    <citation type="submission" date="2019-08" db="EMBL/GenBank/DDBJ databases">
        <title>The genome of the soybean aphid Biotype 1, its phylome, world population structure and adaptation to the North American continent.</title>
        <authorList>
            <person name="Giordano R."/>
            <person name="Donthu R.K."/>
            <person name="Hernandez A.G."/>
            <person name="Wright C.L."/>
            <person name="Zimin A.V."/>
        </authorList>
    </citation>
    <scope>NUCLEOTIDE SEQUENCE [LARGE SCALE GENOMIC DNA]</scope>
    <source>
        <tissue evidence="1">Whole aphids</tissue>
    </source>
</reference>
<name>A0A6G0U441_APHGL</name>
<dbReference type="AlphaFoldDB" id="A0A6G0U441"/>
<proteinExistence type="predicted"/>
<feature type="non-terminal residue" evidence="1">
    <location>
        <position position="356"/>
    </location>
</feature>